<reference evidence="4" key="1">
    <citation type="journal article" date="2019" name="Int. J. Syst. Evol. Microbiol.">
        <title>The Global Catalogue of Microorganisms (GCM) 10K type strain sequencing project: providing services to taxonomists for standard genome sequencing and annotation.</title>
        <authorList>
            <consortium name="The Broad Institute Genomics Platform"/>
            <consortium name="The Broad Institute Genome Sequencing Center for Infectious Disease"/>
            <person name="Wu L."/>
            <person name="Ma J."/>
        </authorList>
    </citation>
    <scope>NUCLEOTIDE SEQUENCE [LARGE SCALE GENOMIC DNA]</scope>
    <source>
        <strain evidence="4">CECT 8010</strain>
    </source>
</reference>
<evidence type="ECO:0000256" key="1">
    <source>
        <dbReference type="SAM" id="SignalP"/>
    </source>
</evidence>
<name>A0ABV8Q2T4_9BACT</name>
<feature type="domain" description="DUF4468" evidence="2">
    <location>
        <begin position="36"/>
        <end position="108"/>
    </location>
</feature>
<feature type="chain" id="PRO_5046516855" description="DUF4468 domain-containing protein" evidence="1">
    <location>
        <begin position="20"/>
        <end position="158"/>
    </location>
</feature>
<dbReference type="EMBL" id="JBHSDC010000029">
    <property type="protein sequence ID" value="MFC4233470.1"/>
    <property type="molecule type" value="Genomic_DNA"/>
</dbReference>
<gene>
    <name evidence="3" type="ORF">ACFOW1_16330</name>
</gene>
<dbReference type="Gene3D" id="3.30.530.80">
    <property type="match status" value="1"/>
</dbReference>
<proteinExistence type="predicted"/>
<dbReference type="Pfam" id="PF14730">
    <property type="entry name" value="DUF4468"/>
    <property type="match status" value="1"/>
</dbReference>
<dbReference type="RefSeq" id="WP_379015756.1">
    <property type="nucleotide sequence ID" value="NZ_JBHSDC010000029.1"/>
</dbReference>
<evidence type="ECO:0000313" key="4">
    <source>
        <dbReference type="Proteomes" id="UP001595906"/>
    </source>
</evidence>
<comment type="caution">
    <text evidence="3">The sequence shown here is derived from an EMBL/GenBank/DDBJ whole genome shotgun (WGS) entry which is preliminary data.</text>
</comment>
<protein>
    <recommendedName>
        <fullName evidence="2">DUF4468 domain-containing protein</fullName>
    </recommendedName>
</protein>
<organism evidence="3 4">
    <name type="scientific">Parasediminibacterium paludis</name>
    <dbReference type="NCBI Taxonomy" id="908966"/>
    <lineage>
        <taxon>Bacteria</taxon>
        <taxon>Pseudomonadati</taxon>
        <taxon>Bacteroidota</taxon>
        <taxon>Chitinophagia</taxon>
        <taxon>Chitinophagales</taxon>
        <taxon>Chitinophagaceae</taxon>
        <taxon>Parasediminibacterium</taxon>
    </lineage>
</organism>
<accession>A0ABV8Q2T4</accession>
<sequence>MKNIFIVLLILSFAFRAAAQEHLKGILPLKNGKVTYSEVVRVDGLSKSEIYKRLRLWLAYNYEFSKFDNQELLISKGYFTYGNFRVWHILTIKIKDGRYKLELSNFEIQFANTLPIDIEGNYGSITKKSDFKQIDETVSKIILSLKTEGIKPIKDEDW</sequence>
<keyword evidence="4" id="KW-1185">Reference proteome</keyword>
<keyword evidence="1" id="KW-0732">Signal</keyword>
<dbReference type="Proteomes" id="UP001595906">
    <property type="component" value="Unassembled WGS sequence"/>
</dbReference>
<feature type="signal peptide" evidence="1">
    <location>
        <begin position="1"/>
        <end position="19"/>
    </location>
</feature>
<dbReference type="InterPro" id="IPR027823">
    <property type="entry name" value="DUF4468"/>
</dbReference>
<evidence type="ECO:0000259" key="2">
    <source>
        <dbReference type="Pfam" id="PF14730"/>
    </source>
</evidence>
<evidence type="ECO:0000313" key="3">
    <source>
        <dbReference type="EMBL" id="MFC4233470.1"/>
    </source>
</evidence>